<protein>
    <submittedName>
        <fullName evidence="2">PepSY domain-containing protein</fullName>
    </submittedName>
</protein>
<comment type="caution">
    <text evidence="2">The sequence shown here is derived from an EMBL/GenBank/DDBJ whole genome shotgun (WGS) entry which is preliminary data.</text>
</comment>
<evidence type="ECO:0000313" key="2">
    <source>
        <dbReference type="EMBL" id="NKF21235.1"/>
    </source>
</evidence>
<evidence type="ECO:0000256" key="1">
    <source>
        <dbReference type="SAM" id="Phobius"/>
    </source>
</evidence>
<keyword evidence="3" id="KW-1185">Reference proteome</keyword>
<name>A0A969W804_9GAMM</name>
<feature type="transmembrane region" description="Helical" evidence="1">
    <location>
        <begin position="362"/>
        <end position="382"/>
    </location>
</feature>
<feature type="transmembrane region" description="Helical" evidence="1">
    <location>
        <begin position="206"/>
        <end position="229"/>
    </location>
</feature>
<dbReference type="PANTHER" id="PTHR34219:SF4">
    <property type="entry name" value="PEPSY DOMAIN-CONTAINING PROTEIN"/>
    <property type="match status" value="1"/>
</dbReference>
<dbReference type="Pfam" id="PF03929">
    <property type="entry name" value="PepSY_TM"/>
    <property type="match status" value="1"/>
</dbReference>
<dbReference type="PANTHER" id="PTHR34219">
    <property type="entry name" value="IRON-REGULATED INNER MEMBRANE PROTEIN-RELATED"/>
    <property type="match status" value="1"/>
</dbReference>
<proteinExistence type="predicted"/>
<feature type="transmembrane region" description="Helical" evidence="1">
    <location>
        <begin position="12"/>
        <end position="36"/>
    </location>
</feature>
<feature type="transmembrane region" description="Helical" evidence="1">
    <location>
        <begin position="458"/>
        <end position="478"/>
    </location>
</feature>
<sequence length="531" mass="57147">MIRLPQRETKSLLAIHGWSAVCLGLLLYVVIVTGVACVFADEIGDWASPLPEAPTARFPSGIDAPLRTFAESVDPSQRDAFFAFPRAGGRMYAQFHHDARDASGKMVEHDIAVDIDPATMQIENRREGDDDALAAADRTNAISNFFINLHVRLHVPEPWGLLLTGVLGLAMMVAAVSGFLIHRHLIRELFTLRRRRDLLSARDAHVVAGTWNLLFSFLLAFTGSFFSFASSFGVPVMAMVAFNGDQEKALETMVGNPPASDPRPATLANLDAMLADARTRTHSEIYYIGIEHWGRADARVSVTMLPPEGELLGTTYVYDGPSGGFQYEKPALGRVPSVGGALYGLMAPLHFGNFAGVLSKGVWFALGFAAAYVALSGMRLWTTRRAAEPGWRPLTRAVAGIGHGLPLALTAAAAACFIAQIADAELEPVMMRSFLAVLALALAACWMVRDAERVSRALLLLNGVLMLALPALRLLAGGPGWGAMFATGQFAVPAIDSALIIAGLTCLLAVWRATAAERGARQALRFEQVRG</sequence>
<keyword evidence="1" id="KW-0812">Transmembrane</keyword>
<evidence type="ECO:0000313" key="3">
    <source>
        <dbReference type="Proteomes" id="UP000653472"/>
    </source>
</evidence>
<dbReference type="RefSeq" id="WP_168146466.1">
    <property type="nucleotide sequence ID" value="NZ_JAAVXB010000001.1"/>
</dbReference>
<reference evidence="2" key="1">
    <citation type="submission" date="2020-03" db="EMBL/GenBank/DDBJ databases">
        <title>Solimonas marina sp. nov., isolated from deep seawater of the Pacific Ocean.</title>
        <authorList>
            <person name="Liu X."/>
            <person name="Lai Q."/>
            <person name="Sun F."/>
            <person name="Gai Y."/>
            <person name="Li G."/>
            <person name="Shao Z."/>
        </authorList>
    </citation>
    <scope>NUCLEOTIDE SEQUENCE</scope>
    <source>
        <strain evidence="2">C16B3</strain>
    </source>
</reference>
<feature type="transmembrane region" description="Helical" evidence="1">
    <location>
        <begin position="428"/>
        <end position="446"/>
    </location>
</feature>
<keyword evidence="1" id="KW-0472">Membrane</keyword>
<feature type="transmembrane region" description="Helical" evidence="1">
    <location>
        <begin position="490"/>
        <end position="511"/>
    </location>
</feature>
<accession>A0A969W804</accession>
<feature type="transmembrane region" description="Helical" evidence="1">
    <location>
        <begin position="394"/>
        <end position="422"/>
    </location>
</feature>
<feature type="transmembrane region" description="Helical" evidence="1">
    <location>
        <begin position="159"/>
        <end position="185"/>
    </location>
</feature>
<dbReference type="Proteomes" id="UP000653472">
    <property type="component" value="Unassembled WGS sequence"/>
</dbReference>
<gene>
    <name evidence="2" type="ORF">G7Y82_02820</name>
</gene>
<organism evidence="2 3">
    <name type="scientific">Solimonas marina</name>
    <dbReference type="NCBI Taxonomy" id="2714601"/>
    <lineage>
        <taxon>Bacteria</taxon>
        <taxon>Pseudomonadati</taxon>
        <taxon>Pseudomonadota</taxon>
        <taxon>Gammaproteobacteria</taxon>
        <taxon>Nevskiales</taxon>
        <taxon>Nevskiaceae</taxon>
        <taxon>Solimonas</taxon>
    </lineage>
</organism>
<keyword evidence="1" id="KW-1133">Transmembrane helix</keyword>
<dbReference type="EMBL" id="JAAVXB010000001">
    <property type="protein sequence ID" value="NKF21235.1"/>
    <property type="molecule type" value="Genomic_DNA"/>
</dbReference>
<dbReference type="AlphaFoldDB" id="A0A969W804"/>
<dbReference type="InterPro" id="IPR005625">
    <property type="entry name" value="PepSY-ass_TM"/>
</dbReference>